<dbReference type="PANTHER" id="PTHR43250">
    <property type="entry name" value="EXODEOXYRIBONUCLEASE III"/>
    <property type="match status" value="1"/>
</dbReference>
<dbReference type="InterPro" id="IPR005135">
    <property type="entry name" value="Endo/exonuclease/phosphatase"/>
</dbReference>
<accession>A0A561SA57</accession>
<dbReference type="Gene3D" id="3.60.10.10">
    <property type="entry name" value="Endonuclease/exonuclease/phosphatase"/>
    <property type="match status" value="1"/>
</dbReference>
<keyword evidence="4" id="KW-1185">Reference proteome</keyword>
<dbReference type="SUPFAM" id="SSF56219">
    <property type="entry name" value="DNase I-like"/>
    <property type="match status" value="1"/>
</dbReference>
<comment type="caution">
    <text evidence="3">The sequence shown here is derived from an EMBL/GenBank/DDBJ whole genome shotgun (WGS) entry which is preliminary data.</text>
</comment>
<name>A0A561SA57_9ACTN</name>
<evidence type="ECO:0000313" key="3">
    <source>
        <dbReference type="EMBL" id="TWF71758.1"/>
    </source>
</evidence>
<dbReference type="GO" id="GO:0008311">
    <property type="term" value="F:double-stranded DNA 3'-5' DNA exonuclease activity"/>
    <property type="evidence" value="ECO:0007669"/>
    <property type="project" value="InterPro"/>
</dbReference>
<gene>
    <name evidence="3" type="ORF">FHX73_18129</name>
</gene>
<reference evidence="3 4" key="1">
    <citation type="submission" date="2019-06" db="EMBL/GenBank/DDBJ databases">
        <title>Sequencing the genomes of 1000 actinobacteria strains.</title>
        <authorList>
            <person name="Klenk H.-P."/>
        </authorList>
    </citation>
    <scope>NUCLEOTIDE SEQUENCE [LARGE SCALE GENOMIC DNA]</scope>
    <source>
        <strain evidence="3 4">DSM 44826</strain>
    </source>
</reference>
<proteinExistence type="predicted"/>
<dbReference type="RefSeq" id="WP_246214239.1">
    <property type="nucleotide sequence ID" value="NZ_BAAAMZ010000022.1"/>
</dbReference>
<feature type="region of interest" description="Disordered" evidence="1">
    <location>
        <begin position="261"/>
        <end position="280"/>
    </location>
</feature>
<dbReference type="InterPro" id="IPR037493">
    <property type="entry name" value="ExoIII-like"/>
</dbReference>
<evidence type="ECO:0000259" key="2">
    <source>
        <dbReference type="Pfam" id="PF03372"/>
    </source>
</evidence>
<organism evidence="3 4">
    <name type="scientific">Kitasatospora viridis</name>
    <dbReference type="NCBI Taxonomy" id="281105"/>
    <lineage>
        <taxon>Bacteria</taxon>
        <taxon>Bacillati</taxon>
        <taxon>Actinomycetota</taxon>
        <taxon>Actinomycetes</taxon>
        <taxon>Kitasatosporales</taxon>
        <taxon>Streptomycetaceae</taxon>
        <taxon>Kitasatospora</taxon>
    </lineage>
</organism>
<dbReference type="PANTHER" id="PTHR43250:SF2">
    <property type="entry name" value="EXODEOXYRIBONUCLEASE III"/>
    <property type="match status" value="1"/>
</dbReference>
<dbReference type="EMBL" id="VIWT01000008">
    <property type="protein sequence ID" value="TWF71758.1"/>
    <property type="molecule type" value="Genomic_DNA"/>
</dbReference>
<feature type="compositionally biased region" description="Low complexity" evidence="1">
    <location>
        <begin position="267"/>
        <end position="280"/>
    </location>
</feature>
<dbReference type="AlphaFoldDB" id="A0A561SA57"/>
<sequence>MATEAATPARPGLSFLTFNIGGPALERAQRQLAWLAQRPEDVFVLTETTPGPGCAYLADRFRSAGYEVAYPVPDKGERGVMIVSRLRLAAHQPVTLDYLPYRAVSTAVHTTDGPLEILGLYVPSRDATAAKTERKARFIAECQDRTPEGTGTPRIVMGDLNILEPDHRPRYPIFRPFEYDYYRWFGKTGYHDAFRHVHPGAQEYSWVGRTNDGYRYDHAFVSTPLLGLVHSCAYVHEPRTEKNLTDHSGLTLRVDVTGDQHLTVSDPTSTPEPEPETTLF</sequence>
<dbReference type="Pfam" id="PF03372">
    <property type="entry name" value="Exo_endo_phos"/>
    <property type="match status" value="1"/>
</dbReference>
<dbReference type="InterPro" id="IPR036691">
    <property type="entry name" value="Endo/exonu/phosph_ase_sf"/>
</dbReference>
<feature type="domain" description="Endonuclease/exonuclease/phosphatase" evidence="2">
    <location>
        <begin position="16"/>
        <end position="238"/>
    </location>
</feature>
<evidence type="ECO:0000313" key="4">
    <source>
        <dbReference type="Proteomes" id="UP000317940"/>
    </source>
</evidence>
<dbReference type="Proteomes" id="UP000317940">
    <property type="component" value="Unassembled WGS sequence"/>
</dbReference>
<dbReference type="GO" id="GO:0006281">
    <property type="term" value="P:DNA repair"/>
    <property type="evidence" value="ECO:0007669"/>
    <property type="project" value="InterPro"/>
</dbReference>
<evidence type="ECO:0000256" key="1">
    <source>
        <dbReference type="SAM" id="MobiDB-lite"/>
    </source>
</evidence>
<protein>
    <submittedName>
        <fullName evidence="3">Exodeoxyribonuclease-3</fullName>
    </submittedName>
</protein>